<dbReference type="InterPro" id="IPR011006">
    <property type="entry name" value="CheY-like_superfamily"/>
</dbReference>
<dbReference type="Pfam" id="PF00072">
    <property type="entry name" value="Response_reg"/>
    <property type="match status" value="1"/>
</dbReference>
<accession>A0A2H1FDC4</accession>
<organism evidence="3 4">
    <name type="scientific">Candidatus Nitrosotalea okcheonensis</name>
    <dbReference type="NCBI Taxonomy" id="1903276"/>
    <lineage>
        <taxon>Archaea</taxon>
        <taxon>Nitrososphaerota</taxon>
        <taxon>Nitrososphaeria</taxon>
        <taxon>Nitrosotaleales</taxon>
        <taxon>Nitrosotaleaceae</taxon>
        <taxon>Nitrosotalea</taxon>
    </lineage>
</organism>
<dbReference type="AlphaFoldDB" id="A0A2H1FDC4"/>
<dbReference type="RefSeq" id="WP_157926848.1">
    <property type="nucleotide sequence ID" value="NZ_LT841358.1"/>
</dbReference>
<dbReference type="SUPFAM" id="SSF52172">
    <property type="entry name" value="CheY-like"/>
    <property type="match status" value="1"/>
</dbReference>
<dbReference type="EMBL" id="LT841358">
    <property type="protein sequence ID" value="SMH70760.1"/>
    <property type="molecule type" value="Genomic_DNA"/>
</dbReference>
<evidence type="ECO:0000313" key="3">
    <source>
        <dbReference type="EMBL" id="SMH70760.1"/>
    </source>
</evidence>
<evidence type="ECO:0000259" key="2">
    <source>
        <dbReference type="PROSITE" id="PS50110"/>
    </source>
</evidence>
<proteinExistence type="predicted"/>
<reference evidence="4" key="1">
    <citation type="submission" date="2017-03" db="EMBL/GenBank/DDBJ databases">
        <authorList>
            <person name="Herbold C."/>
        </authorList>
    </citation>
    <scope>NUCLEOTIDE SEQUENCE [LARGE SCALE GENOMIC DNA]</scope>
</reference>
<evidence type="ECO:0000256" key="1">
    <source>
        <dbReference type="ARBA" id="ARBA00022553"/>
    </source>
</evidence>
<dbReference type="Proteomes" id="UP000230607">
    <property type="component" value="Chromosome 1"/>
</dbReference>
<name>A0A2H1FDC4_9ARCH</name>
<dbReference type="PROSITE" id="PS50110">
    <property type="entry name" value="RESPONSE_REGULATORY"/>
    <property type="match status" value="1"/>
</dbReference>
<feature type="domain" description="Response regulatory" evidence="2">
    <location>
        <begin position="3"/>
        <end position="118"/>
    </location>
</feature>
<dbReference type="CDD" id="cd17546">
    <property type="entry name" value="REC_hyHK_CKI1_RcsC-like"/>
    <property type="match status" value="1"/>
</dbReference>
<keyword evidence="4" id="KW-1185">Reference proteome</keyword>
<evidence type="ECO:0000313" key="4">
    <source>
        <dbReference type="Proteomes" id="UP000230607"/>
    </source>
</evidence>
<dbReference type="GO" id="GO:0000160">
    <property type="term" value="P:phosphorelay signal transduction system"/>
    <property type="evidence" value="ECO:0007669"/>
    <property type="project" value="InterPro"/>
</dbReference>
<protein>
    <submittedName>
        <fullName evidence="3">Response regulator receiver protein</fullName>
    </submittedName>
</protein>
<dbReference type="PANTHER" id="PTHR44591">
    <property type="entry name" value="STRESS RESPONSE REGULATOR PROTEIN 1"/>
    <property type="match status" value="1"/>
</dbReference>
<keyword evidence="1" id="KW-0597">Phosphoprotein</keyword>
<dbReference type="InterPro" id="IPR050595">
    <property type="entry name" value="Bact_response_regulator"/>
</dbReference>
<dbReference type="OrthoDB" id="9652at2157"/>
<dbReference type="InterPro" id="IPR001789">
    <property type="entry name" value="Sig_transdc_resp-reg_receiver"/>
</dbReference>
<dbReference type="SMART" id="SM00448">
    <property type="entry name" value="REC"/>
    <property type="match status" value="1"/>
</dbReference>
<sequence length="118" mass="13258">MMKILLIDDNESITEMMSKYLRGKGHECIVTNDGRNGLTLIEQEKFDVILLDLAMPEFTGVDVIDHLYKNGEIGKHKIILFTASSITDEEIQKLIKKGAHSCLKKPVKLEVLLKTMGA</sequence>
<dbReference type="PANTHER" id="PTHR44591:SF3">
    <property type="entry name" value="RESPONSE REGULATORY DOMAIN-CONTAINING PROTEIN"/>
    <property type="match status" value="1"/>
</dbReference>
<dbReference type="Gene3D" id="3.40.50.2300">
    <property type="match status" value="1"/>
</dbReference>
<gene>
    <name evidence="3" type="ORF">NCS_10567</name>
</gene>